<evidence type="ECO:0000313" key="4">
    <source>
        <dbReference type="EMBL" id="QBI03979.1"/>
    </source>
</evidence>
<name>A0A411X4N6_9BURK</name>
<dbReference type="EMBL" id="BMWV01000001">
    <property type="protein sequence ID" value="GGY23724.1"/>
    <property type="molecule type" value="Genomic_DNA"/>
</dbReference>
<gene>
    <name evidence="4" type="ORF">EYF70_26555</name>
    <name evidence="3" type="ORF">GCM10007387_01450</name>
</gene>
<proteinExistence type="predicted"/>
<keyword evidence="2" id="KW-0472">Membrane</keyword>
<evidence type="ECO:0008006" key="7">
    <source>
        <dbReference type="Google" id="ProtNLM"/>
    </source>
</evidence>
<dbReference type="AlphaFoldDB" id="A0A411X4N6"/>
<reference evidence="3" key="1">
    <citation type="journal article" date="2014" name="Int. J. Syst. Evol. Microbiol.">
        <title>Complete genome sequence of Corynebacterium casei LMG S-19264T (=DSM 44701T), isolated from a smear-ripened cheese.</title>
        <authorList>
            <consortium name="US DOE Joint Genome Institute (JGI-PGF)"/>
            <person name="Walter F."/>
            <person name="Albersmeier A."/>
            <person name="Kalinowski J."/>
            <person name="Ruckert C."/>
        </authorList>
    </citation>
    <scope>NUCLEOTIDE SEQUENCE</scope>
    <source>
        <strain evidence="3">KCTC 12343</strain>
    </source>
</reference>
<sequence>MMNEEPVMEEGSNVSQSNAQRATSAHCATNGSERRFAAVERDVAVIGSNYATKEDLVKLESRVQDRLSRIESGMAGIENRLVRWYFGTSVALVALVFSIGKLMQ</sequence>
<keyword evidence="2" id="KW-1133">Transmembrane helix</keyword>
<dbReference type="EMBL" id="CP036401">
    <property type="protein sequence ID" value="QBI03979.1"/>
    <property type="molecule type" value="Genomic_DNA"/>
</dbReference>
<keyword evidence="5" id="KW-1185">Reference proteome</keyword>
<dbReference type="RefSeq" id="WP_131148069.1">
    <property type="nucleotide sequence ID" value="NZ_BMWV01000001.1"/>
</dbReference>
<feature type="compositionally biased region" description="Polar residues" evidence="1">
    <location>
        <begin position="12"/>
        <end position="31"/>
    </location>
</feature>
<dbReference type="Proteomes" id="UP000628442">
    <property type="component" value="Unassembled WGS sequence"/>
</dbReference>
<dbReference type="Proteomes" id="UP000292307">
    <property type="component" value="Chromosome"/>
</dbReference>
<evidence type="ECO:0000313" key="5">
    <source>
        <dbReference type="Proteomes" id="UP000292307"/>
    </source>
</evidence>
<organism evidence="3 6">
    <name type="scientific">Pseudoduganella albidiflava</name>
    <dbReference type="NCBI Taxonomy" id="321983"/>
    <lineage>
        <taxon>Bacteria</taxon>
        <taxon>Pseudomonadati</taxon>
        <taxon>Pseudomonadota</taxon>
        <taxon>Betaproteobacteria</taxon>
        <taxon>Burkholderiales</taxon>
        <taxon>Oxalobacteraceae</taxon>
        <taxon>Telluria group</taxon>
        <taxon>Pseudoduganella</taxon>
    </lineage>
</organism>
<accession>A0A411X4N6</accession>
<keyword evidence="2" id="KW-0812">Transmembrane</keyword>
<feature type="transmembrane region" description="Helical" evidence="2">
    <location>
        <begin position="84"/>
        <end position="103"/>
    </location>
</feature>
<reference evidence="4 5" key="2">
    <citation type="submission" date="2019-02" db="EMBL/GenBank/DDBJ databases">
        <title>Draft Genome Sequences of Six Type Strains of the Genus Massilia.</title>
        <authorList>
            <person name="Miess H."/>
            <person name="Frediansyhah A."/>
            <person name="Gross H."/>
        </authorList>
    </citation>
    <scope>NUCLEOTIDE SEQUENCE [LARGE SCALE GENOMIC DNA]</scope>
    <source>
        <strain evidence="4 5">DSM 17472</strain>
    </source>
</reference>
<feature type="region of interest" description="Disordered" evidence="1">
    <location>
        <begin position="1"/>
        <end position="31"/>
    </location>
</feature>
<evidence type="ECO:0000256" key="2">
    <source>
        <dbReference type="SAM" id="Phobius"/>
    </source>
</evidence>
<protein>
    <recommendedName>
        <fullName evidence="7">DUF1640 domain-containing protein</fullName>
    </recommendedName>
</protein>
<reference evidence="3" key="3">
    <citation type="submission" date="2022-12" db="EMBL/GenBank/DDBJ databases">
        <authorList>
            <person name="Sun Q."/>
            <person name="Kim S."/>
        </authorList>
    </citation>
    <scope>NUCLEOTIDE SEQUENCE</scope>
    <source>
        <strain evidence="3">KCTC 12343</strain>
    </source>
</reference>
<evidence type="ECO:0000256" key="1">
    <source>
        <dbReference type="SAM" id="MobiDB-lite"/>
    </source>
</evidence>
<dbReference type="OrthoDB" id="6520248at2"/>
<evidence type="ECO:0000313" key="3">
    <source>
        <dbReference type="EMBL" id="GGY23724.1"/>
    </source>
</evidence>
<evidence type="ECO:0000313" key="6">
    <source>
        <dbReference type="Proteomes" id="UP000628442"/>
    </source>
</evidence>